<comment type="caution">
    <text evidence="2">The sequence shown here is derived from an EMBL/GenBank/DDBJ whole genome shotgun (WGS) entry which is preliminary data.</text>
</comment>
<dbReference type="AlphaFoldDB" id="A0AAN8VE25"/>
<reference evidence="2 3" key="1">
    <citation type="submission" date="2023-12" db="EMBL/GenBank/DDBJ databases">
        <title>A high-quality genome assembly for Dillenia turbinata (Dilleniales).</title>
        <authorList>
            <person name="Chanderbali A."/>
        </authorList>
    </citation>
    <scope>NUCLEOTIDE SEQUENCE [LARGE SCALE GENOMIC DNA]</scope>
    <source>
        <strain evidence="2">LSX21</strain>
        <tissue evidence="2">Leaf</tissue>
    </source>
</reference>
<dbReference type="SMART" id="SM00256">
    <property type="entry name" value="FBOX"/>
    <property type="match status" value="1"/>
</dbReference>
<dbReference type="EMBL" id="JBAMMX010000014">
    <property type="protein sequence ID" value="KAK6928151.1"/>
    <property type="molecule type" value="Genomic_DNA"/>
</dbReference>
<dbReference type="Gene3D" id="1.20.1280.50">
    <property type="match status" value="1"/>
</dbReference>
<dbReference type="InterPro" id="IPR036047">
    <property type="entry name" value="F-box-like_dom_sf"/>
</dbReference>
<dbReference type="InterPro" id="IPR001810">
    <property type="entry name" value="F-box_dom"/>
</dbReference>
<dbReference type="Pfam" id="PF00646">
    <property type="entry name" value="F-box"/>
    <property type="match status" value="1"/>
</dbReference>
<sequence length="382" mass="43349">MDSSESAILTLGLFPEDLIIEILSYVPVKSLSRFKSVSKSWYSLIQKPNFIAKHLHRSTKYPQNQGLLILSQIQHFPPDQCPTEILLTLFVGKTLDFPSEVEFPPSVDKTLGDFTLIGPCNGIFCFSSKQGTGLWNPSIKEFRLLPQSCTVDELKYPVSQVGFGFDSKDNDYKVLDIRSRTVSSQTHCVVEIYSLRADSWKRIDTHFPNSVLNGWFPSRAFSNDVFYWVGSVDSMTDSITDPIYAFDMVDETFWEVPKPVILQNSWHRILIFPLHGSVALVAFKPNRVREEQCDIWVMEGSGNGADGDKVWTKLRTVGPFPGVVLPLGFSRNNELLLFDMHRGVIMFDDKVMESRGPIVHGNFPQVLYYEESMVSVNGARRE</sequence>
<dbReference type="Pfam" id="PF07734">
    <property type="entry name" value="FBA_1"/>
    <property type="match status" value="1"/>
</dbReference>
<dbReference type="InterPro" id="IPR011043">
    <property type="entry name" value="Gal_Oxase/kelch_b-propeller"/>
</dbReference>
<gene>
    <name evidence="2" type="ORF">RJ641_006742</name>
</gene>
<evidence type="ECO:0000313" key="2">
    <source>
        <dbReference type="EMBL" id="KAK6928151.1"/>
    </source>
</evidence>
<evidence type="ECO:0000313" key="3">
    <source>
        <dbReference type="Proteomes" id="UP001370490"/>
    </source>
</evidence>
<dbReference type="InterPro" id="IPR017451">
    <property type="entry name" value="F-box-assoc_interact_dom"/>
</dbReference>
<accession>A0AAN8VE25</accession>
<dbReference type="SUPFAM" id="SSF50965">
    <property type="entry name" value="Galactose oxidase, central domain"/>
    <property type="match status" value="1"/>
</dbReference>
<dbReference type="PANTHER" id="PTHR31672:SF13">
    <property type="entry name" value="F-BOX PROTEIN CPR30-LIKE"/>
    <property type="match status" value="1"/>
</dbReference>
<dbReference type="PROSITE" id="PS50181">
    <property type="entry name" value="FBOX"/>
    <property type="match status" value="1"/>
</dbReference>
<keyword evidence="3" id="KW-1185">Reference proteome</keyword>
<dbReference type="PANTHER" id="PTHR31672">
    <property type="entry name" value="BNACNNG10540D PROTEIN"/>
    <property type="match status" value="1"/>
</dbReference>
<organism evidence="2 3">
    <name type="scientific">Dillenia turbinata</name>
    <dbReference type="NCBI Taxonomy" id="194707"/>
    <lineage>
        <taxon>Eukaryota</taxon>
        <taxon>Viridiplantae</taxon>
        <taxon>Streptophyta</taxon>
        <taxon>Embryophyta</taxon>
        <taxon>Tracheophyta</taxon>
        <taxon>Spermatophyta</taxon>
        <taxon>Magnoliopsida</taxon>
        <taxon>eudicotyledons</taxon>
        <taxon>Gunneridae</taxon>
        <taxon>Pentapetalae</taxon>
        <taxon>Dilleniales</taxon>
        <taxon>Dilleniaceae</taxon>
        <taxon>Dillenia</taxon>
    </lineage>
</organism>
<evidence type="ECO:0000259" key="1">
    <source>
        <dbReference type="PROSITE" id="PS50181"/>
    </source>
</evidence>
<dbReference type="InterPro" id="IPR050796">
    <property type="entry name" value="SCF_F-box_component"/>
</dbReference>
<name>A0AAN8VE25_9MAGN</name>
<feature type="domain" description="F-box" evidence="1">
    <location>
        <begin position="8"/>
        <end position="55"/>
    </location>
</feature>
<dbReference type="NCBIfam" id="TIGR01640">
    <property type="entry name" value="F_box_assoc_1"/>
    <property type="match status" value="1"/>
</dbReference>
<proteinExistence type="predicted"/>
<dbReference type="InterPro" id="IPR006527">
    <property type="entry name" value="F-box-assoc_dom_typ1"/>
</dbReference>
<dbReference type="CDD" id="cd22157">
    <property type="entry name" value="F-box_AtFBW1-like"/>
    <property type="match status" value="1"/>
</dbReference>
<protein>
    <submittedName>
        <fullName evidence="2">F-box domain</fullName>
    </submittedName>
</protein>
<dbReference type="SUPFAM" id="SSF81383">
    <property type="entry name" value="F-box domain"/>
    <property type="match status" value="1"/>
</dbReference>
<dbReference type="Proteomes" id="UP001370490">
    <property type="component" value="Unassembled WGS sequence"/>
</dbReference>